<name>A0A0S3Q0V9_9BRAD</name>
<dbReference type="Proteomes" id="UP000236884">
    <property type="component" value="Chromosome"/>
</dbReference>
<evidence type="ECO:0000313" key="3">
    <source>
        <dbReference type="EMBL" id="BAT61831.1"/>
    </source>
</evidence>
<evidence type="ECO:0000256" key="1">
    <source>
        <dbReference type="ARBA" id="ARBA00006056"/>
    </source>
</evidence>
<sequence>MSPSPVDASANRYSTDALTAWAAQVLQSAGVPGGDAVATAEILLRSDMRGIGTHGMARLKSYLERLEAGDFNAKPNIAIDRRGSVWMVDADGALGQVLGRRIVDAASEALSQEAILWVSVRETGHLGALGIFALEAAERGLICFLGQRVPPLLGLQGFHRRALGHNPFAFAAPAADGATPFVIDMACSVAARGHILLAARNGAPIPDGWALDPDGEPTTDSRAAADGLLLPTGGYKGMALAMMIECLAAALPAHPDIKPVMEFPSAGALPRQSAFFLFLNPKLIGQGDAYAGYMSHWMDFYRESGDSARIPGERGEDGERAARTRGLSFSPTIENELRALGDKAGIAFPGRLP</sequence>
<dbReference type="AlphaFoldDB" id="A0A0S3Q0V9"/>
<dbReference type="OrthoDB" id="9811519at2"/>
<dbReference type="InterPro" id="IPR036111">
    <property type="entry name" value="Mal/L-sulfo/L-lacto_DH-like_sf"/>
</dbReference>
<comment type="similarity">
    <text evidence="1">Belongs to the LDH2/MDH2 oxidoreductase family.</text>
</comment>
<dbReference type="InterPro" id="IPR043144">
    <property type="entry name" value="Mal/L-sulf/L-lact_DH-like_ah"/>
</dbReference>
<dbReference type="InterPro" id="IPR003767">
    <property type="entry name" value="Malate/L-lactate_DH-like"/>
</dbReference>
<dbReference type="PANTHER" id="PTHR11091">
    <property type="entry name" value="OXIDOREDUCTASE-RELATED"/>
    <property type="match status" value="1"/>
</dbReference>
<protein>
    <submittedName>
        <fullName evidence="3">(2R)-3-sulfolactate dehydrogenase (NADP(+))</fullName>
        <ecNumber evidence="3">1.1.1.338</ecNumber>
    </submittedName>
</protein>
<dbReference type="Gene3D" id="1.10.1530.10">
    <property type="match status" value="1"/>
</dbReference>
<dbReference type="Gene3D" id="3.30.1370.60">
    <property type="entry name" value="Hypothetical oxidoreductase yiak, domain 2"/>
    <property type="match status" value="1"/>
</dbReference>
<gene>
    <name evidence="3" type="primary">comC_2</name>
    <name evidence="3" type="ORF">GJW-30_1_04393</name>
</gene>
<dbReference type="KEGG" id="vgo:GJW-30_1_04393"/>
<keyword evidence="2 3" id="KW-0560">Oxidoreductase</keyword>
<evidence type="ECO:0000313" key="4">
    <source>
        <dbReference type="Proteomes" id="UP000236884"/>
    </source>
</evidence>
<dbReference type="GO" id="GO:0016491">
    <property type="term" value="F:oxidoreductase activity"/>
    <property type="evidence" value="ECO:0007669"/>
    <property type="project" value="UniProtKB-KW"/>
</dbReference>
<dbReference type="Pfam" id="PF02615">
    <property type="entry name" value="Ldh_2"/>
    <property type="match status" value="1"/>
</dbReference>
<proteinExistence type="inferred from homology"/>
<keyword evidence="4" id="KW-1185">Reference proteome</keyword>
<accession>A0A0S3Q0V9</accession>
<dbReference type="RefSeq" id="WP_096358477.1">
    <property type="nucleotide sequence ID" value="NZ_AP014946.1"/>
</dbReference>
<reference evidence="3 4" key="1">
    <citation type="submission" date="2015-08" db="EMBL/GenBank/DDBJ databases">
        <title>Investigation of the bacterial diversity of lava forest soil.</title>
        <authorList>
            <person name="Lee J.S."/>
        </authorList>
    </citation>
    <scope>NUCLEOTIDE SEQUENCE [LARGE SCALE GENOMIC DNA]</scope>
    <source>
        <strain evidence="3 4">GJW-30</strain>
    </source>
</reference>
<evidence type="ECO:0000256" key="2">
    <source>
        <dbReference type="ARBA" id="ARBA00023002"/>
    </source>
</evidence>
<dbReference type="InterPro" id="IPR043143">
    <property type="entry name" value="Mal/L-sulf/L-lact_DH-like_NADP"/>
</dbReference>
<organism evidence="3 4">
    <name type="scientific">Variibacter gotjawalensis</name>
    <dbReference type="NCBI Taxonomy" id="1333996"/>
    <lineage>
        <taxon>Bacteria</taxon>
        <taxon>Pseudomonadati</taxon>
        <taxon>Pseudomonadota</taxon>
        <taxon>Alphaproteobacteria</taxon>
        <taxon>Hyphomicrobiales</taxon>
        <taxon>Nitrobacteraceae</taxon>
        <taxon>Variibacter</taxon>
    </lineage>
</organism>
<dbReference type="EC" id="1.1.1.338" evidence="3"/>
<dbReference type="EMBL" id="AP014946">
    <property type="protein sequence ID" value="BAT61831.1"/>
    <property type="molecule type" value="Genomic_DNA"/>
</dbReference>
<dbReference type="PANTHER" id="PTHR11091:SF0">
    <property type="entry name" value="MALATE DEHYDROGENASE"/>
    <property type="match status" value="1"/>
</dbReference>
<dbReference type="SUPFAM" id="SSF89733">
    <property type="entry name" value="L-sulfolactate dehydrogenase-like"/>
    <property type="match status" value="1"/>
</dbReference>